<dbReference type="Proteomes" id="UP000516370">
    <property type="component" value="Chromosome"/>
</dbReference>
<name>A0A7H1J5M9_9GAMM</name>
<protein>
    <submittedName>
        <fullName evidence="2">Uncharacterized protein</fullName>
    </submittedName>
</protein>
<gene>
    <name evidence="2" type="ORF">IBG28_19445</name>
</gene>
<dbReference type="AlphaFoldDB" id="A0A7H1J5M9"/>
<accession>A0A7H1J5M9</accession>
<dbReference type="OrthoDB" id="6104738at2"/>
<evidence type="ECO:0000313" key="3">
    <source>
        <dbReference type="Proteomes" id="UP000516370"/>
    </source>
</evidence>
<sequence length="236" mass="27877">MSLLAYLKSSAFFSFEITRSIVLLFILLQMAVWYPFLSNLHDDVSQHTRLNNQAEDEWRQWQKRANYLRQMHFADDPWVQQQVVATDVDRSTQWLIEGTASLTEWQSVLERVEAQLPLVLRSVSWQRASKGNWQGRLRFGLGIPKRNREYHNWLPTQLRTRQFNKEDWRLVSTMRVGEAVSAMLTYKNHRYWITRGSWLPAAGMTVNAVSFDQITLVARDGVIQELKVREEVDQYE</sequence>
<keyword evidence="1" id="KW-1133">Transmembrane helix</keyword>
<organism evidence="2 3">
    <name type="scientific">Marinomonas arctica</name>
    <dbReference type="NCBI Taxonomy" id="383750"/>
    <lineage>
        <taxon>Bacteria</taxon>
        <taxon>Pseudomonadati</taxon>
        <taxon>Pseudomonadota</taxon>
        <taxon>Gammaproteobacteria</taxon>
        <taxon>Oceanospirillales</taxon>
        <taxon>Oceanospirillaceae</taxon>
        <taxon>Marinomonas</taxon>
    </lineage>
</organism>
<dbReference type="RefSeq" id="WP_111609002.1">
    <property type="nucleotide sequence ID" value="NZ_BMLJ01000029.1"/>
</dbReference>
<keyword evidence="3" id="KW-1185">Reference proteome</keyword>
<reference evidence="2 3" key="1">
    <citation type="submission" date="2020-09" db="EMBL/GenBank/DDBJ databases">
        <title>Complete genome sequence of an Arctic sea ice bacterium Marinomonas arctica BSI20414.</title>
        <authorList>
            <person name="Liao L."/>
            <person name="Chen B."/>
        </authorList>
    </citation>
    <scope>NUCLEOTIDE SEQUENCE [LARGE SCALE GENOMIC DNA]</scope>
    <source>
        <strain evidence="2 3">BSI20414</strain>
    </source>
</reference>
<feature type="transmembrane region" description="Helical" evidence="1">
    <location>
        <begin position="12"/>
        <end position="36"/>
    </location>
</feature>
<keyword evidence="1" id="KW-0812">Transmembrane</keyword>
<proteinExistence type="predicted"/>
<dbReference type="EMBL" id="CP061081">
    <property type="protein sequence ID" value="QNT05795.1"/>
    <property type="molecule type" value="Genomic_DNA"/>
</dbReference>
<evidence type="ECO:0000313" key="2">
    <source>
        <dbReference type="EMBL" id="QNT05795.1"/>
    </source>
</evidence>
<keyword evidence="1" id="KW-0472">Membrane</keyword>
<dbReference type="KEGG" id="mard:IBG28_19445"/>
<evidence type="ECO:0000256" key="1">
    <source>
        <dbReference type="SAM" id="Phobius"/>
    </source>
</evidence>